<reference evidence="10 11" key="1">
    <citation type="submission" date="2016-04" db="EMBL/GenBank/DDBJ databases">
        <title>Genome analysis of Thermosulfurimonas dismutans, the first thermophilic sulfur-disproportionating bacterium of the phylum Thermodesulfobacteria.</title>
        <authorList>
            <person name="Mardanov A.V."/>
            <person name="Beletsky A.V."/>
            <person name="Kadnikov V.V."/>
            <person name="Slobodkin A.I."/>
            <person name="Ravin N.V."/>
        </authorList>
    </citation>
    <scope>NUCLEOTIDE SEQUENCE [LARGE SCALE GENOMIC DNA]</scope>
    <source>
        <strain evidence="10 11">S95</strain>
    </source>
</reference>
<dbReference type="CDD" id="cd00561">
    <property type="entry name" value="CobA_ACA"/>
    <property type="match status" value="1"/>
</dbReference>
<dbReference type="Proteomes" id="UP000078390">
    <property type="component" value="Unassembled WGS sequence"/>
</dbReference>
<dbReference type="GO" id="GO:0008817">
    <property type="term" value="F:corrinoid adenosyltransferase activity"/>
    <property type="evidence" value="ECO:0007669"/>
    <property type="project" value="UniProtKB-EC"/>
</dbReference>
<dbReference type="NCBIfam" id="NF004637">
    <property type="entry name" value="PRK05986.1"/>
    <property type="match status" value="1"/>
</dbReference>
<comment type="function">
    <text evidence="4">Required for both de novo synthesis of the corrin ring for the assimilation of exogenous corrinoids. Participates in the adenosylation of a variety of incomplete and complete corrinoids.</text>
</comment>
<dbReference type="GO" id="GO:0009236">
    <property type="term" value="P:cobalamin biosynthetic process"/>
    <property type="evidence" value="ECO:0007669"/>
    <property type="project" value="InterPro"/>
</dbReference>
<name>A0A179D3W5_9BACT</name>
<evidence type="ECO:0000313" key="11">
    <source>
        <dbReference type="Proteomes" id="UP000078390"/>
    </source>
</evidence>
<dbReference type="SUPFAM" id="SSF52540">
    <property type="entry name" value="P-loop containing nucleoside triphosphate hydrolases"/>
    <property type="match status" value="1"/>
</dbReference>
<proteinExistence type="inferred from homology"/>
<evidence type="ECO:0000313" key="10">
    <source>
        <dbReference type="EMBL" id="OAQ20409.1"/>
    </source>
</evidence>
<comment type="similarity">
    <text evidence="2">Belongs to the Cob(I)alamin adenosyltransferase family.</text>
</comment>
<evidence type="ECO:0000256" key="8">
    <source>
        <dbReference type="ARBA" id="ARBA00048555"/>
    </source>
</evidence>
<dbReference type="PANTHER" id="PTHR46638:SF1">
    <property type="entry name" value="CORRINOID ADENOSYLTRANSFERASE"/>
    <property type="match status" value="1"/>
</dbReference>
<dbReference type="RefSeq" id="WP_068670831.1">
    <property type="nucleotide sequence ID" value="NZ_LWLG01000011.1"/>
</dbReference>
<dbReference type="EMBL" id="LWLG01000011">
    <property type="protein sequence ID" value="OAQ20409.1"/>
    <property type="molecule type" value="Genomic_DNA"/>
</dbReference>
<evidence type="ECO:0000256" key="6">
    <source>
        <dbReference type="ARBA" id="ARBA00033334"/>
    </source>
</evidence>
<dbReference type="STRING" id="999894.TDIS_1453"/>
<dbReference type="EC" id="2.5.1.17" evidence="3"/>
<comment type="catalytic activity">
    <reaction evidence="9">
        <text>2 cob(II)alamin + reduced [electron-transfer flavoprotein] + 2 ATP = 2 adenosylcob(III)alamin + 2 triphosphate + oxidized [electron-transfer flavoprotein] + 3 H(+)</text>
        <dbReference type="Rhea" id="RHEA:28671"/>
        <dbReference type="Rhea" id="RHEA-COMP:10685"/>
        <dbReference type="Rhea" id="RHEA-COMP:10686"/>
        <dbReference type="ChEBI" id="CHEBI:15378"/>
        <dbReference type="ChEBI" id="CHEBI:16304"/>
        <dbReference type="ChEBI" id="CHEBI:18036"/>
        <dbReference type="ChEBI" id="CHEBI:18408"/>
        <dbReference type="ChEBI" id="CHEBI:30616"/>
        <dbReference type="ChEBI" id="CHEBI:57692"/>
        <dbReference type="ChEBI" id="CHEBI:58307"/>
        <dbReference type="EC" id="2.5.1.17"/>
    </reaction>
</comment>
<gene>
    <name evidence="10" type="ORF">TDIS_1453</name>
</gene>
<sequence length="174" mass="19351">MKDFKGYIQVYTGNGKGKTTAALGLALRALGAGLKVAFIQFLKKGEYSEIRALSTFRPQVEILQFHEGGFVRGQPDEAVRRAVTEGWRKAREIIASGEFQVVVLDEINMALSMGLVTLTEVLETLRKRPSSVEVVLTGRNAPEPLLEMADLVTEMREVKHYYRKGVPARVGIEK</sequence>
<dbReference type="OrthoDB" id="9810309at2"/>
<dbReference type="Pfam" id="PF02572">
    <property type="entry name" value="CobA_CobO_BtuR"/>
    <property type="match status" value="1"/>
</dbReference>
<keyword evidence="10" id="KW-0808">Transferase</keyword>
<keyword evidence="11" id="KW-1185">Reference proteome</keyword>
<dbReference type="GO" id="GO:0005524">
    <property type="term" value="F:ATP binding"/>
    <property type="evidence" value="ECO:0007669"/>
    <property type="project" value="InterPro"/>
</dbReference>
<dbReference type="InterPro" id="IPR003724">
    <property type="entry name" value="CblAdoTrfase_CobA"/>
</dbReference>
<dbReference type="PATRIC" id="fig|999894.6.peg.1452"/>
<comment type="pathway">
    <text evidence="1">Cofactor biosynthesis; adenosylcobalamin biosynthesis; adenosylcobalamin from cob(II)yrinate a,c-diamide: step 2/7.</text>
</comment>
<dbReference type="NCBIfam" id="TIGR00708">
    <property type="entry name" value="cobA"/>
    <property type="match status" value="1"/>
</dbReference>
<dbReference type="InterPro" id="IPR027417">
    <property type="entry name" value="P-loop_NTPase"/>
</dbReference>
<evidence type="ECO:0000256" key="5">
    <source>
        <dbReference type="ARBA" id="ARBA00031529"/>
    </source>
</evidence>
<dbReference type="PANTHER" id="PTHR46638">
    <property type="entry name" value="CORRINOID ADENOSYLTRANSFERASE"/>
    <property type="match status" value="1"/>
</dbReference>
<dbReference type="PIRSF" id="PIRSF015617">
    <property type="entry name" value="Adensltrnsf_CobA"/>
    <property type="match status" value="1"/>
</dbReference>
<evidence type="ECO:0000256" key="9">
    <source>
        <dbReference type="ARBA" id="ARBA00048692"/>
    </source>
</evidence>
<dbReference type="Gene3D" id="3.40.50.300">
    <property type="entry name" value="P-loop containing nucleotide triphosphate hydrolases"/>
    <property type="match status" value="1"/>
</dbReference>
<evidence type="ECO:0000256" key="1">
    <source>
        <dbReference type="ARBA" id="ARBA00005121"/>
    </source>
</evidence>
<evidence type="ECO:0000256" key="4">
    <source>
        <dbReference type="ARBA" id="ARBA00024929"/>
    </source>
</evidence>
<accession>A0A179D3W5</accession>
<evidence type="ECO:0000256" key="7">
    <source>
        <dbReference type="ARBA" id="ARBA00033354"/>
    </source>
</evidence>
<comment type="caution">
    <text evidence="10">The sequence shown here is derived from an EMBL/GenBank/DDBJ whole genome shotgun (WGS) entry which is preliminary data.</text>
</comment>
<organism evidence="10 11">
    <name type="scientific">Thermosulfurimonas dismutans</name>
    <dbReference type="NCBI Taxonomy" id="999894"/>
    <lineage>
        <taxon>Bacteria</taxon>
        <taxon>Pseudomonadati</taxon>
        <taxon>Thermodesulfobacteriota</taxon>
        <taxon>Thermodesulfobacteria</taxon>
        <taxon>Thermodesulfobacteriales</taxon>
        <taxon>Thermodesulfobacteriaceae</taxon>
        <taxon>Thermosulfurimonas</taxon>
    </lineage>
</organism>
<dbReference type="AlphaFoldDB" id="A0A179D3W5"/>
<protein>
    <recommendedName>
        <fullName evidence="3">corrinoid adenosyltransferase</fullName>
        <ecNumber evidence="3">2.5.1.17</ecNumber>
    </recommendedName>
    <alternativeName>
        <fullName evidence="5">Cob(II)alamin adenosyltransferase</fullName>
    </alternativeName>
    <alternativeName>
        <fullName evidence="7">Cob(II)yrinic acid a,c-diamide adenosyltransferase</fullName>
    </alternativeName>
    <alternativeName>
        <fullName evidence="6">Cobinamide/cobalamin adenosyltransferase</fullName>
    </alternativeName>
</protein>
<evidence type="ECO:0000256" key="3">
    <source>
        <dbReference type="ARBA" id="ARBA00012454"/>
    </source>
</evidence>
<comment type="catalytic activity">
    <reaction evidence="8">
        <text>2 cob(II)yrinate a,c diamide + reduced [electron-transfer flavoprotein] + 2 ATP = 2 adenosylcob(III)yrinate a,c-diamide + 2 triphosphate + oxidized [electron-transfer flavoprotein] + 3 H(+)</text>
        <dbReference type="Rhea" id="RHEA:11528"/>
        <dbReference type="Rhea" id="RHEA-COMP:10685"/>
        <dbReference type="Rhea" id="RHEA-COMP:10686"/>
        <dbReference type="ChEBI" id="CHEBI:15378"/>
        <dbReference type="ChEBI" id="CHEBI:18036"/>
        <dbReference type="ChEBI" id="CHEBI:30616"/>
        <dbReference type="ChEBI" id="CHEBI:57692"/>
        <dbReference type="ChEBI" id="CHEBI:58307"/>
        <dbReference type="ChEBI" id="CHEBI:58503"/>
        <dbReference type="ChEBI" id="CHEBI:58537"/>
        <dbReference type="EC" id="2.5.1.17"/>
    </reaction>
</comment>
<evidence type="ECO:0000256" key="2">
    <source>
        <dbReference type="ARBA" id="ARBA00007487"/>
    </source>
</evidence>